<sequence>MSYIIIAGLVSLFFGLFLVLSPNVVGSLDKFFGKIIISVDEKLDPIKPWIGCLLLLIGAWIMYVALQYPDSYLTTTWLICLIFGLLFLFLPKWLAWLSKIANTVLFSTHESVMSVRKIIGVALIVVGIYIFYANFLLR</sequence>
<evidence type="ECO:0000313" key="3">
    <source>
        <dbReference type="Proteomes" id="UP000177309"/>
    </source>
</evidence>
<protein>
    <recommendedName>
        <fullName evidence="4">DUF2065 domain-containing protein</fullName>
    </recommendedName>
</protein>
<feature type="transmembrane region" description="Helical" evidence="1">
    <location>
        <begin position="46"/>
        <end position="66"/>
    </location>
</feature>
<name>A0A1F4TMT3_UNCSA</name>
<reference evidence="2 3" key="1">
    <citation type="journal article" date="2016" name="Nat. Commun.">
        <title>Thousands of microbial genomes shed light on interconnected biogeochemical processes in an aquifer system.</title>
        <authorList>
            <person name="Anantharaman K."/>
            <person name="Brown C.T."/>
            <person name="Hug L.A."/>
            <person name="Sharon I."/>
            <person name="Castelle C.J."/>
            <person name="Probst A.J."/>
            <person name="Thomas B.C."/>
            <person name="Singh A."/>
            <person name="Wilkins M.J."/>
            <person name="Karaoz U."/>
            <person name="Brodie E.L."/>
            <person name="Williams K.H."/>
            <person name="Hubbard S.S."/>
            <person name="Banfield J.F."/>
        </authorList>
    </citation>
    <scope>NUCLEOTIDE SEQUENCE [LARGE SCALE GENOMIC DNA]</scope>
</reference>
<dbReference type="EMBL" id="MEUI01000024">
    <property type="protein sequence ID" value="OGC34018.1"/>
    <property type="molecule type" value="Genomic_DNA"/>
</dbReference>
<accession>A0A1F4TMT3</accession>
<keyword evidence="1" id="KW-0812">Transmembrane</keyword>
<evidence type="ECO:0000256" key="1">
    <source>
        <dbReference type="SAM" id="Phobius"/>
    </source>
</evidence>
<evidence type="ECO:0000313" key="2">
    <source>
        <dbReference type="EMBL" id="OGC34018.1"/>
    </source>
</evidence>
<evidence type="ECO:0008006" key="4">
    <source>
        <dbReference type="Google" id="ProtNLM"/>
    </source>
</evidence>
<feature type="transmembrane region" description="Helical" evidence="1">
    <location>
        <begin position="118"/>
        <end position="137"/>
    </location>
</feature>
<feature type="transmembrane region" description="Helical" evidence="1">
    <location>
        <begin position="78"/>
        <end position="98"/>
    </location>
</feature>
<gene>
    <name evidence="2" type="ORF">A2462_01520</name>
</gene>
<keyword evidence="1" id="KW-0472">Membrane</keyword>
<comment type="caution">
    <text evidence="2">The sequence shown here is derived from an EMBL/GenBank/DDBJ whole genome shotgun (WGS) entry which is preliminary data.</text>
</comment>
<proteinExistence type="predicted"/>
<dbReference type="AlphaFoldDB" id="A0A1F4TMT3"/>
<dbReference type="Proteomes" id="UP000177309">
    <property type="component" value="Unassembled WGS sequence"/>
</dbReference>
<organism evidence="2 3">
    <name type="scientific">candidate division WOR-1 bacterium RIFOXYC2_FULL_41_25</name>
    <dbReference type="NCBI Taxonomy" id="1802586"/>
    <lineage>
        <taxon>Bacteria</taxon>
        <taxon>Bacillati</taxon>
        <taxon>Saganbacteria</taxon>
    </lineage>
</organism>
<keyword evidence="1" id="KW-1133">Transmembrane helix</keyword>